<feature type="compositionally biased region" description="Low complexity" evidence="10">
    <location>
        <begin position="124"/>
        <end position="137"/>
    </location>
</feature>
<evidence type="ECO:0000256" key="6">
    <source>
        <dbReference type="ARBA" id="ARBA00023163"/>
    </source>
</evidence>
<dbReference type="Proteomes" id="UP000797356">
    <property type="component" value="Chromosome 1"/>
</dbReference>
<dbReference type="InterPro" id="IPR003851">
    <property type="entry name" value="Znf_Dof"/>
</dbReference>
<dbReference type="PANTHER" id="PTHR31992:SF298">
    <property type="entry name" value="DOF ZINC FINGER PROTEIN 4"/>
    <property type="match status" value="1"/>
</dbReference>
<dbReference type="GO" id="GO:0003677">
    <property type="term" value="F:DNA binding"/>
    <property type="evidence" value="ECO:0007669"/>
    <property type="project" value="UniProtKB-UniRule"/>
</dbReference>
<dbReference type="OrthoDB" id="1927254at2759"/>
<feature type="region of interest" description="Disordered" evidence="10">
    <location>
        <begin position="159"/>
        <end position="182"/>
    </location>
</feature>
<keyword evidence="5 8" id="KW-0238">DNA-binding</keyword>
<evidence type="ECO:0000256" key="10">
    <source>
        <dbReference type="SAM" id="MobiDB-lite"/>
    </source>
</evidence>
<keyword evidence="4 9" id="KW-0805">Transcription regulation</keyword>
<feature type="domain" description="Dof-type" evidence="11">
    <location>
        <begin position="45"/>
        <end position="99"/>
    </location>
</feature>
<protein>
    <recommendedName>
        <fullName evidence="9">Dof zinc finger protein</fullName>
    </recommendedName>
</protein>
<feature type="compositionally biased region" description="Gly residues" evidence="10">
    <location>
        <begin position="14"/>
        <end position="27"/>
    </location>
</feature>
<evidence type="ECO:0000256" key="1">
    <source>
        <dbReference type="ARBA" id="ARBA00022723"/>
    </source>
</evidence>
<dbReference type="InterPro" id="IPR045174">
    <property type="entry name" value="Dof"/>
</dbReference>
<dbReference type="GO" id="GO:0008270">
    <property type="term" value="F:zinc ion binding"/>
    <property type="evidence" value="ECO:0007669"/>
    <property type="project" value="UniProtKB-KW"/>
</dbReference>
<dbReference type="PROSITE" id="PS01361">
    <property type="entry name" value="ZF_DOF_1"/>
    <property type="match status" value="1"/>
</dbReference>
<dbReference type="EMBL" id="CM017872">
    <property type="protein sequence ID" value="KAG1327450.1"/>
    <property type="molecule type" value="Genomic_DNA"/>
</dbReference>
<evidence type="ECO:0000256" key="4">
    <source>
        <dbReference type="ARBA" id="ARBA00023015"/>
    </source>
</evidence>
<evidence type="ECO:0000256" key="2">
    <source>
        <dbReference type="ARBA" id="ARBA00022771"/>
    </source>
</evidence>
<keyword evidence="13" id="KW-1185">Reference proteome</keyword>
<feature type="region of interest" description="Disordered" evidence="10">
    <location>
        <begin position="89"/>
        <end position="137"/>
    </location>
</feature>
<feature type="compositionally biased region" description="Low complexity" evidence="10">
    <location>
        <begin position="100"/>
        <end position="114"/>
    </location>
</feature>
<evidence type="ECO:0000256" key="5">
    <source>
        <dbReference type="ARBA" id="ARBA00023125"/>
    </source>
</evidence>
<keyword evidence="1 9" id="KW-0479">Metal-binding</keyword>
<accession>A0A8K0HVS8</accession>
<proteinExistence type="predicted"/>
<dbReference type="PANTHER" id="PTHR31992">
    <property type="entry name" value="DOF ZINC FINGER PROTEIN DOF1.4-RELATED"/>
    <property type="match status" value="1"/>
</dbReference>
<keyword evidence="7 8" id="KW-0539">Nucleus</keyword>
<evidence type="ECO:0000256" key="8">
    <source>
        <dbReference type="PROSITE-ProRule" id="PRU00071"/>
    </source>
</evidence>
<feature type="compositionally biased region" description="Pro residues" evidence="10">
    <location>
        <begin position="168"/>
        <end position="177"/>
    </location>
</feature>
<dbReference type="Pfam" id="PF02701">
    <property type="entry name" value="Zn_ribbon_Dof"/>
    <property type="match status" value="1"/>
</dbReference>
<comment type="function">
    <text evidence="9">Transcription factor that binds specifically to a 5'-AA[AG]G-3' consensus core sequence.</text>
</comment>
<evidence type="ECO:0000259" key="11">
    <source>
        <dbReference type="PROSITE" id="PS50884"/>
    </source>
</evidence>
<name>A0A8K0HVS8_COCNU</name>
<evidence type="ECO:0000256" key="7">
    <source>
        <dbReference type="ARBA" id="ARBA00023242"/>
    </source>
</evidence>
<comment type="caution">
    <text evidence="12">The sequence shown here is derived from an EMBL/GenBank/DDBJ whole genome shotgun (WGS) entry which is preliminary data.</text>
</comment>
<dbReference type="AlphaFoldDB" id="A0A8K0HVS8"/>
<keyword evidence="6 9" id="KW-0804">Transcription</keyword>
<evidence type="ECO:0000313" key="12">
    <source>
        <dbReference type="EMBL" id="KAG1327450.1"/>
    </source>
</evidence>
<sequence>MQDFQSIPGVSGRIFGGGGGGGGGGGADVRRPRGYPAAVQQQPPVKCPRCDSTNTKFCYYNNYNLSQPRHFCKACRRYWTKGGVLRNVPIGGGCRKTKRSSSSSSSKTSKSSSTAGDKDSRQPSASRSSSDSSSLTAATTEASTSASASVSASFPDSTLFASSQTSHPNPPFDPPPQTVALDTLGHRTPEIFSQAAVGSSFTGLMATAATSPAVLGFNFSDPPPIHVGPQQSPPKAAATLAEEIRMPGLMDQTAPMDLPPFHGRSGGGGGGLTGLDWPATVDPSLFDLTSAVDPGAYWNQGHWGDADPSLYLP</sequence>
<reference evidence="12" key="1">
    <citation type="journal article" date="2017" name="Gigascience">
        <title>The genome draft of coconut (Cocos nucifera).</title>
        <authorList>
            <person name="Xiao Y."/>
            <person name="Xu P."/>
            <person name="Fan H."/>
            <person name="Baudouin L."/>
            <person name="Xia W."/>
            <person name="Bocs S."/>
            <person name="Xu J."/>
            <person name="Li Q."/>
            <person name="Guo A."/>
            <person name="Zhou L."/>
            <person name="Li J."/>
            <person name="Wu Y."/>
            <person name="Ma Z."/>
            <person name="Armero A."/>
            <person name="Issali A.E."/>
            <person name="Liu N."/>
            <person name="Peng M."/>
            <person name="Yang Y."/>
        </authorList>
    </citation>
    <scope>NUCLEOTIDE SEQUENCE</scope>
    <source>
        <tissue evidence="12">Spear leaf of Hainan Tall coconut</tissue>
    </source>
</reference>
<feature type="region of interest" description="Disordered" evidence="10">
    <location>
        <begin position="1"/>
        <end position="46"/>
    </location>
</feature>
<evidence type="ECO:0000256" key="9">
    <source>
        <dbReference type="RuleBase" id="RU369094"/>
    </source>
</evidence>
<dbReference type="PROSITE" id="PS50884">
    <property type="entry name" value="ZF_DOF_2"/>
    <property type="match status" value="1"/>
</dbReference>
<keyword evidence="2 8" id="KW-0863">Zinc-finger</keyword>
<evidence type="ECO:0000313" key="13">
    <source>
        <dbReference type="Proteomes" id="UP000797356"/>
    </source>
</evidence>
<comment type="subcellular location">
    <subcellularLocation>
        <location evidence="8 9">Nucleus</location>
    </subcellularLocation>
</comment>
<organism evidence="12 13">
    <name type="scientific">Cocos nucifera</name>
    <name type="common">Coconut palm</name>
    <dbReference type="NCBI Taxonomy" id="13894"/>
    <lineage>
        <taxon>Eukaryota</taxon>
        <taxon>Viridiplantae</taxon>
        <taxon>Streptophyta</taxon>
        <taxon>Embryophyta</taxon>
        <taxon>Tracheophyta</taxon>
        <taxon>Spermatophyta</taxon>
        <taxon>Magnoliopsida</taxon>
        <taxon>Liliopsida</taxon>
        <taxon>Arecaceae</taxon>
        <taxon>Arecoideae</taxon>
        <taxon>Cocoseae</taxon>
        <taxon>Attaleinae</taxon>
        <taxon>Cocos</taxon>
    </lineage>
</organism>
<evidence type="ECO:0000256" key="3">
    <source>
        <dbReference type="ARBA" id="ARBA00022833"/>
    </source>
</evidence>
<reference evidence="12" key="2">
    <citation type="submission" date="2019-07" db="EMBL/GenBank/DDBJ databases">
        <authorList>
            <person name="Yang Y."/>
            <person name="Bocs S."/>
            <person name="Baudouin L."/>
        </authorList>
    </citation>
    <scope>NUCLEOTIDE SEQUENCE</scope>
    <source>
        <tissue evidence="12">Spear leaf of Hainan Tall coconut</tissue>
    </source>
</reference>
<dbReference type="GO" id="GO:0003700">
    <property type="term" value="F:DNA-binding transcription factor activity"/>
    <property type="evidence" value="ECO:0007669"/>
    <property type="project" value="UniProtKB-UniRule"/>
</dbReference>
<keyword evidence="3 9" id="KW-0862">Zinc</keyword>
<gene>
    <name evidence="12" type="ORF">COCNU_01G013840</name>
</gene>
<dbReference type="GO" id="GO:0005634">
    <property type="term" value="C:nucleus"/>
    <property type="evidence" value="ECO:0007669"/>
    <property type="project" value="UniProtKB-SubCell"/>
</dbReference>